<accession>A0A5B9PDR0</accession>
<dbReference type="KEGG" id="mff:MFFC18_29640"/>
<evidence type="ECO:0000256" key="2">
    <source>
        <dbReference type="SAM" id="Phobius"/>
    </source>
</evidence>
<keyword evidence="2" id="KW-0472">Membrane</keyword>
<dbReference type="EMBL" id="CP042912">
    <property type="protein sequence ID" value="QEG23072.1"/>
    <property type="molecule type" value="Genomic_DNA"/>
</dbReference>
<dbReference type="AlphaFoldDB" id="A0A5B9PDR0"/>
<dbReference type="Pfam" id="PF13432">
    <property type="entry name" value="TPR_16"/>
    <property type="match status" value="1"/>
</dbReference>
<organism evidence="3 4">
    <name type="scientific">Mariniblastus fucicola</name>
    <dbReference type="NCBI Taxonomy" id="980251"/>
    <lineage>
        <taxon>Bacteria</taxon>
        <taxon>Pseudomonadati</taxon>
        <taxon>Planctomycetota</taxon>
        <taxon>Planctomycetia</taxon>
        <taxon>Pirellulales</taxon>
        <taxon>Pirellulaceae</taxon>
        <taxon>Mariniblastus</taxon>
    </lineage>
</organism>
<reference evidence="3 4" key="1">
    <citation type="submission" date="2019-08" db="EMBL/GenBank/DDBJ databases">
        <title>Deep-cultivation of Planctomycetes and their phenomic and genomic characterization uncovers novel biology.</title>
        <authorList>
            <person name="Wiegand S."/>
            <person name="Jogler M."/>
            <person name="Boedeker C."/>
            <person name="Pinto D."/>
            <person name="Vollmers J."/>
            <person name="Rivas-Marin E."/>
            <person name="Kohn T."/>
            <person name="Peeters S.H."/>
            <person name="Heuer A."/>
            <person name="Rast P."/>
            <person name="Oberbeckmann S."/>
            <person name="Bunk B."/>
            <person name="Jeske O."/>
            <person name="Meyerdierks A."/>
            <person name="Storesund J.E."/>
            <person name="Kallscheuer N."/>
            <person name="Luecker S."/>
            <person name="Lage O.M."/>
            <person name="Pohl T."/>
            <person name="Merkel B.J."/>
            <person name="Hornburger P."/>
            <person name="Mueller R.-W."/>
            <person name="Bruemmer F."/>
            <person name="Labrenz M."/>
            <person name="Spormann A.M."/>
            <person name="Op den Camp H."/>
            <person name="Overmann J."/>
            <person name="Amann R."/>
            <person name="Jetten M.S.M."/>
            <person name="Mascher T."/>
            <person name="Medema M.H."/>
            <person name="Devos D.P."/>
            <person name="Kaster A.-K."/>
            <person name="Ovreas L."/>
            <person name="Rohde M."/>
            <person name="Galperin M.Y."/>
            <person name="Jogler C."/>
        </authorList>
    </citation>
    <scope>NUCLEOTIDE SEQUENCE [LARGE SCALE GENOMIC DNA]</scope>
    <source>
        <strain evidence="3 4">FC18</strain>
    </source>
</reference>
<keyword evidence="2" id="KW-0812">Transmembrane</keyword>
<feature type="compositionally biased region" description="Polar residues" evidence="1">
    <location>
        <begin position="176"/>
        <end position="189"/>
    </location>
</feature>
<dbReference type="SUPFAM" id="SSF48452">
    <property type="entry name" value="TPR-like"/>
    <property type="match status" value="2"/>
</dbReference>
<evidence type="ECO:0000313" key="4">
    <source>
        <dbReference type="Proteomes" id="UP000322214"/>
    </source>
</evidence>
<keyword evidence="2" id="KW-1133">Transmembrane helix</keyword>
<evidence type="ECO:0000256" key="1">
    <source>
        <dbReference type="SAM" id="MobiDB-lite"/>
    </source>
</evidence>
<keyword evidence="4" id="KW-1185">Reference proteome</keyword>
<dbReference type="InterPro" id="IPR011990">
    <property type="entry name" value="TPR-like_helical_dom_sf"/>
</dbReference>
<gene>
    <name evidence="3" type="ORF">MFFC18_29640</name>
</gene>
<evidence type="ECO:0008006" key="5">
    <source>
        <dbReference type="Google" id="ProtNLM"/>
    </source>
</evidence>
<proteinExistence type="predicted"/>
<name>A0A5B9PDR0_9BACT</name>
<protein>
    <recommendedName>
        <fullName evidence="5">Tetratricopeptide repeat protein</fullName>
    </recommendedName>
</protein>
<evidence type="ECO:0000313" key="3">
    <source>
        <dbReference type="EMBL" id="QEG23072.1"/>
    </source>
</evidence>
<sequence length="621" mass="70822">MVFNRNEDGFNNRSFFSLLMAPFRAIQDWLKDAISGDDSFRSDQGNVIVRFITLPFRLLWGFLVFMVQAWTTSRNGIAFLRGLPAFGIIAFTPFLLWLVNNYSRQISVGPTIGYHKMHLRNGADEYAQLFSKKLVELEPESKEYKYMMAEDYARNGDIGKATRIMEFLAGSTDITPTALVSSPEPTDTGNPLDPPTTDDSSDPDVDAAAESAEPEKYAQAHVWLSQQLIRKQRMEGMDEAGNTKAMAHLRAAIAADPENIRAKVNLVDLYLTRARSMGPDSGEYKEEEYIENLKLARESLEALTRFQNFNRMEQVLAMPQLVDVCVKLGDDAAAKRALNDAASKVTRIARLNPEIYEIWFSLVQCAVALKDYKRADEFIKTGYQNVKTQETRRKIMQLSSLVFIQNADDFKDITIERNFRLRLFALCKAIATNPRDVKIYDRLEDYIDVDVDEAQREVWLRNSILDCPIPGVVHILIGTRELIRGDVVAGKTSWDIAQHQFGTTEFVIHRLLSIAIRKEPKYGEGDLLNTALLLFPDQYMLYETRGAIKKGRGEFTEAIKDFEFVIDKVPDLITVQKHLADCYEAIGNAEKASFHESRVEELLDQVDQKQRDLYERELNKL</sequence>
<feature type="region of interest" description="Disordered" evidence="1">
    <location>
        <begin position="176"/>
        <end position="216"/>
    </location>
</feature>
<feature type="transmembrane region" description="Helical" evidence="2">
    <location>
        <begin position="79"/>
        <end position="99"/>
    </location>
</feature>
<dbReference type="Gene3D" id="1.25.40.10">
    <property type="entry name" value="Tetratricopeptide repeat domain"/>
    <property type="match status" value="2"/>
</dbReference>
<feature type="transmembrane region" description="Helical" evidence="2">
    <location>
        <begin position="47"/>
        <end position="67"/>
    </location>
</feature>
<dbReference type="Proteomes" id="UP000322214">
    <property type="component" value="Chromosome"/>
</dbReference>